<accession>A0A1Y2HQM9</accession>
<name>A0A1Y2HQM9_9FUNG</name>
<evidence type="ECO:0000313" key="1">
    <source>
        <dbReference type="EMBL" id="ORZ36111.1"/>
    </source>
</evidence>
<evidence type="ECO:0000313" key="2">
    <source>
        <dbReference type="Proteomes" id="UP000193411"/>
    </source>
</evidence>
<organism evidence="1 2">
    <name type="scientific">Catenaria anguillulae PL171</name>
    <dbReference type="NCBI Taxonomy" id="765915"/>
    <lineage>
        <taxon>Eukaryota</taxon>
        <taxon>Fungi</taxon>
        <taxon>Fungi incertae sedis</taxon>
        <taxon>Blastocladiomycota</taxon>
        <taxon>Blastocladiomycetes</taxon>
        <taxon>Blastocladiales</taxon>
        <taxon>Catenariaceae</taxon>
        <taxon>Catenaria</taxon>
    </lineage>
</organism>
<proteinExistence type="predicted"/>
<dbReference type="Proteomes" id="UP000193411">
    <property type="component" value="Unassembled WGS sequence"/>
</dbReference>
<gene>
    <name evidence="1" type="ORF">BCR44DRAFT_1432808</name>
</gene>
<sequence length="102" mass="11503">MDGPLAFFPMGANAQAADPLFRELWEHAQKPAVTIVRSHVPDGVRRVRAVWFDHEYPDHAGPLCAHRTWDQALRLTNNRQWLVQHCSGFALVGGHVIVSLLK</sequence>
<protein>
    <submittedName>
        <fullName evidence="1">Uncharacterized protein</fullName>
    </submittedName>
</protein>
<comment type="caution">
    <text evidence="1">The sequence shown here is derived from an EMBL/GenBank/DDBJ whole genome shotgun (WGS) entry which is preliminary data.</text>
</comment>
<dbReference type="EMBL" id="MCFL01000018">
    <property type="protein sequence ID" value="ORZ36111.1"/>
    <property type="molecule type" value="Genomic_DNA"/>
</dbReference>
<keyword evidence="2" id="KW-1185">Reference proteome</keyword>
<dbReference type="AlphaFoldDB" id="A0A1Y2HQM9"/>
<reference evidence="1 2" key="1">
    <citation type="submission" date="2016-07" db="EMBL/GenBank/DDBJ databases">
        <title>Pervasive Adenine N6-methylation of Active Genes in Fungi.</title>
        <authorList>
            <consortium name="DOE Joint Genome Institute"/>
            <person name="Mondo S.J."/>
            <person name="Dannebaum R.O."/>
            <person name="Kuo R.C."/>
            <person name="Labutti K."/>
            <person name="Haridas S."/>
            <person name="Kuo A."/>
            <person name="Salamov A."/>
            <person name="Ahrendt S.R."/>
            <person name="Lipzen A."/>
            <person name="Sullivan W."/>
            <person name="Andreopoulos W.B."/>
            <person name="Clum A."/>
            <person name="Lindquist E."/>
            <person name="Daum C."/>
            <person name="Ramamoorthy G.K."/>
            <person name="Gryganskyi A."/>
            <person name="Culley D."/>
            <person name="Magnuson J.K."/>
            <person name="James T.Y."/>
            <person name="O'Malley M.A."/>
            <person name="Stajich J.E."/>
            <person name="Spatafora J.W."/>
            <person name="Visel A."/>
            <person name="Grigoriev I.V."/>
        </authorList>
    </citation>
    <scope>NUCLEOTIDE SEQUENCE [LARGE SCALE GENOMIC DNA]</scope>
    <source>
        <strain evidence="1 2">PL171</strain>
    </source>
</reference>